<gene>
    <name evidence="7" type="ORF">AAE3_LOCUS3604</name>
</gene>
<dbReference type="InterPro" id="IPR040442">
    <property type="entry name" value="Pyrv_kinase-like_dom_sf"/>
</dbReference>
<dbReference type="Proteomes" id="UP000467700">
    <property type="component" value="Unassembled WGS sequence"/>
</dbReference>
<organism evidence="7 8">
    <name type="scientific">Cyclocybe aegerita</name>
    <name type="common">Black poplar mushroom</name>
    <name type="synonym">Agrocybe aegerita</name>
    <dbReference type="NCBI Taxonomy" id="1973307"/>
    <lineage>
        <taxon>Eukaryota</taxon>
        <taxon>Fungi</taxon>
        <taxon>Dikarya</taxon>
        <taxon>Basidiomycota</taxon>
        <taxon>Agaricomycotina</taxon>
        <taxon>Agaricomycetes</taxon>
        <taxon>Agaricomycetidae</taxon>
        <taxon>Agaricales</taxon>
        <taxon>Agaricineae</taxon>
        <taxon>Bolbitiaceae</taxon>
        <taxon>Cyclocybe</taxon>
    </lineage>
</organism>
<dbReference type="InterPro" id="IPR011206">
    <property type="entry name" value="Citrate_lyase_beta/mcl1/mcl2"/>
</dbReference>
<dbReference type="PIRSF" id="PIRSF015582">
    <property type="entry name" value="Cit_lyase_B"/>
    <property type="match status" value="1"/>
</dbReference>
<evidence type="ECO:0000256" key="1">
    <source>
        <dbReference type="ARBA" id="ARBA00001946"/>
    </source>
</evidence>
<dbReference type="EMBL" id="CACVBS010000033">
    <property type="protein sequence ID" value="CAA7261424.1"/>
    <property type="molecule type" value="Genomic_DNA"/>
</dbReference>
<feature type="binding site" evidence="5">
    <location>
        <position position="195"/>
    </location>
    <ligand>
        <name>Mg(2+)</name>
        <dbReference type="ChEBI" id="CHEBI:18420"/>
    </ligand>
</feature>
<comment type="cofactor">
    <cofactor evidence="1">
        <name>Mg(2+)</name>
        <dbReference type="ChEBI" id="CHEBI:18420"/>
    </cofactor>
</comment>
<protein>
    <recommendedName>
        <fullName evidence="6">HpcH/HpaI aldolase/citrate lyase domain-containing protein</fullName>
    </recommendedName>
</protein>
<evidence type="ECO:0000256" key="3">
    <source>
        <dbReference type="ARBA" id="ARBA00022842"/>
    </source>
</evidence>
<accession>A0A8S0W3X8</accession>
<feature type="binding site" evidence="4">
    <location>
        <position position="161"/>
    </location>
    <ligand>
        <name>substrate</name>
    </ligand>
</feature>
<proteinExistence type="predicted"/>
<dbReference type="Pfam" id="PF03328">
    <property type="entry name" value="HpcH_HpaI"/>
    <property type="match status" value="1"/>
</dbReference>
<keyword evidence="8" id="KW-1185">Reference proteome</keyword>
<sequence>MSLASSRARVTLSRHHNSYAGALSRTLSTQASLRRSYLYVPSSSERMLEKSVTSGSDVVIYDLEDSVSPLPEDKAAARSRLRAFLQGEMHRLYPLNVAARVNSISTPYFHEDICQIVSQPVVRTVILPKIHSAADIDVVSDAISGSRPADAPVMEIIPSIESAKGMWNLGAIAAWKSSHGGPGGNLGALLFAAEDYCADTSIIRTSSRRELLFTRSQIVIAAKAFGLDAIDMVCINYRNTDVLKDECQEGRQFGFTGKQAIHPNQVELINKTFVPTQDEIALAARILSAMHNAHASKKGAVGLDGKMIDAPMIRQAERVMQVAKYAGLDIPSL</sequence>
<dbReference type="GO" id="GO:0006107">
    <property type="term" value="P:oxaloacetate metabolic process"/>
    <property type="evidence" value="ECO:0007669"/>
    <property type="project" value="TreeGrafter"/>
</dbReference>
<dbReference type="OrthoDB" id="1773at2759"/>
<dbReference type="PANTHER" id="PTHR32308:SF0">
    <property type="entry name" value="HPCH_HPAI ALDOLASE_CITRATE LYASE DOMAIN-CONTAINING PROTEIN"/>
    <property type="match status" value="1"/>
</dbReference>
<dbReference type="PANTHER" id="PTHR32308">
    <property type="entry name" value="LYASE BETA SUBUNIT, PUTATIVE (AFU_ORTHOLOGUE AFUA_4G13030)-RELATED"/>
    <property type="match status" value="1"/>
</dbReference>
<feature type="binding site" evidence="4">
    <location>
        <position position="100"/>
    </location>
    <ligand>
        <name>substrate</name>
    </ligand>
</feature>
<feature type="domain" description="HpcH/HpaI aldolase/citrate lyase" evidence="6">
    <location>
        <begin position="35"/>
        <end position="263"/>
    </location>
</feature>
<feature type="binding site" evidence="5">
    <location>
        <position position="161"/>
    </location>
    <ligand>
        <name>Mg(2+)</name>
        <dbReference type="ChEBI" id="CHEBI:18420"/>
    </ligand>
</feature>
<dbReference type="GO" id="GO:0000287">
    <property type="term" value="F:magnesium ion binding"/>
    <property type="evidence" value="ECO:0007669"/>
    <property type="project" value="TreeGrafter"/>
</dbReference>
<dbReference type="GO" id="GO:0003824">
    <property type="term" value="F:catalytic activity"/>
    <property type="evidence" value="ECO:0007669"/>
    <property type="project" value="InterPro"/>
</dbReference>
<dbReference type="InterPro" id="IPR005000">
    <property type="entry name" value="Aldolase/citrate-lyase_domain"/>
</dbReference>
<evidence type="ECO:0000256" key="5">
    <source>
        <dbReference type="PIRSR" id="PIRSR015582-2"/>
    </source>
</evidence>
<dbReference type="AlphaFoldDB" id="A0A8S0W3X8"/>
<keyword evidence="2 5" id="KW-0479">Metal-binding</keyword>
<evidence type="ECO:0000313" key="7">
    <source>
        <dbReference type="EMBL" id="CAA7261424.1"/>
    </source>
</evidence>
<name>A0A8S0W3X8_CYCAE</name>
<evidence type="ECO:0000313" key="8">
    <source>
        <dbReference type="Proteomes" id="UP000467700"/>
    </source>
</evidence>
<dbReference type="Gene3D" id="3.20.20.60">
    <property type="entry name" value="Phosphoenolpyruvate-binding domains"/>
    <property type="match status" value="1"/>
</dbReference>
<evidence type="ECO:0000256" key="2">
    <source>
        <dbReference type="ARBA" id="ARBA00022723"/>
    </source>
</evidence>
<comment type="caution">
    <text evidence="7">The sequence shown here is derived from an EMBL/GenBank/DDBJ whole genome shotgun (WGS) entry which is preliminary data.</text>
</comment>
<dbReference type="SUPFAM" id="SSF51621">
    <property type="entry name" value="Phosphoenolpyruvate/pyruvate domain"/>
    <property type="match status" value="1"/>
</dbReference>
<dbReference type="InterPro" id="IPR015813">
    <property type="entry name" value="Pyrv/PenolPyrv_kinase-like_dom"/>
</dbReference>
<reference evidence="7 8" key="1">
    <citation type="submission" date="2020-01" db="EMBL/GenBank/DDBJ databases">
        <authorList>
            <person name="Gupta K D."/>
        </authorList>
    </citation>
    <scope>NUCLEOTIDE SEQUENCE [LARGE SCALE GENOMIC DNA]</scope>
</reference>
<evidence type="ECO:0000256" key="4">
    <source>
        <dbReference type="PIRSR" id="PIRSR015582-1"/>
    </source>
</evidence>
<evidence type="ECO:0000259" key="6">
    <source>
        <dbReference type="Pfam" id="PF03328"/>
    </source>
</evidence>
<keyword evidence="3 5" id="KW-0460">Magnesium</keyword>